<dbReference type="InterPro" id="IPR011989">
    <property type="entry name" value="ARM-like"/>
</dbReference>
<keyword evidence="1" id="KW-0813">Transport</keyword>
<keyword evidence="7" id="KW-1185">Reference proteome</keyword>
<organism evidence="7 8">
    <name type="scientific">Strongyloides stercoralis</name>
    <name type="common">Threadworm</name>
    <dbReference type="NCBI Taxonomy" id="6248"/>
    <lineage>
        <taxon>Eukaryota</taxon>
        <taxon>Metazoa</taxon>
        <taxon>Ecdysozoa</taxon>
        <taxon>Nematoda</taxon>
        <taxon>Chromadorea</taxon>
        <taxon>Rhabditida</taxon>
        <taxon>Tylenchina</taxon>
        <taxon>Panagrolaimomorpha</taxon>
        <taxon>Strongyloidoidea</taxon>
        <taxon>Strongyloididae</taxon>
        <taxon>Strongyloides</taxon>
    </lineage>
</organism>
<dbReference type="Gene3D" id="1.25.10.10">
    <property type="entry name" value="Leucine-rich Repeat Variant"/>
    <property type="match status" value="1"/>
</dbReference>
<dbReference type="GO" id="GO:0061608">
    <property type="term" value="F:nuclear import signal receptor activity"/>
    <property type="evidence" value="ECO:0007669"/>
    <property type="project" value="InterPro"/>
</dbReference>
<evidence type="ECO:0000313" key="8">
    <source>
        <dbReference type="WBParaSite" id="TCONS_00007517.p1"/>
    </source>
</evidence>
<dbReference type="InterPro" id="IPR000225">
    <property type="entry name" value="Armadillo"/>
</dbReference>
<evidence type="ECO:0000256" key="1">
    <source>
        <dbReference type="PROSITE-ProRule" id="PRU00561"/>
    </source>
</evidence>
<proteinExistence type="predicted"/>
<dbReference type="InterPro" id="IPR008936">
    <property type="entry name" value="Rho_GTPase_activation_prot"/>
</dbReference>
<dbReference type="Gene3D" id="1.10.418.10">
    <property type="entry name" value="Calponin-like domain"/>
    <property type="match status" value="1"/>
</dbReference>
<dbReference type="Pfam" id="PF16186">
    <property type="entry name" value="Arm_3"/>
    <property type="match status" value="1"/>
</dbReference>
<feature type="region of interest" description="Disordered" evidence="3">
    <location>
        <begin position="1"/>
        <end position="30"/>
    </location>
</feature>
<dbReference type="AlphaFoldDB" id="A0AAF5D6B8"/>
<dbReference type="InterPro" id="IPR036872">
    <property type="entry name" value="CH_dom_sf"/>
</dbReference>
<dbReference type="PROSITE" id="PS50018">
    <property type="entry name" value="RAS_GTPASE_ACTIV_2"/>
    <property type="match status" value="1"/>
</dbReference>
<feature type="domain" description="IBB" evidence="6">
    <location>
        <begin position="1"/>
        <end position="61"/>
    </location>
</feature>
<dbReference type="GO" id="GO:0006606">
    <property type="term" value="P:protein import into nucleus"/>
    <property type="evidence" value="ECO:0007669"/>
    <property type="project" value="InterPro"/>
</dbReference>
<dbReference type="GO" id="GO:0005938">
    <property type="term" value="C:cell cortex"/>
    <property type="evidence" value="ECO:0007669"/>
    <property type="project" value="TreeGrafter"/>
</dbReference>
<accession>A0AAF5D6B8</accession>
<dbReference type="PANTHER" id="PTHR14149:SF14">
    <property type="entry name" value="CALPONIN-HOMOLOGY (CH) DOMAIN-CONTAINING PROTEIN"/>
    <property type="match status" value="1"/>
</dbReference>
<dbReference type="InterPro" id="IPR000593">
    <property type="entry name" value="RasGAP_C"/>
</dbReference>
<dbReference type="GO" id="GO:1903479">
    <property type="term" value="P:mitotic actomyosin contractile ring assembly actin filament organization"/>
    <property type="evidence" value="ECO:0007669"/>
    <property type="project" value="TreeGrafter"/>
</dbReference>
<dbReference type="PROSITE" id="PS50021">
    <property type="entry name" value="CH"/>
    <property type="match status" value="1"/>
</dbReference>
<dbReference type="Pfam" id="PF01749">
    <property type="entry name" value="IBB"/>
    <property type="match status" value="1"/>
</dbReference>
<dbReference type="PANTHER" id="PTHR14149">
    <property type="entry name" value="RAS GTPASE-ACTIVATING PROTEIN WITH IQ MOTIF"/>
    <property type="match status" value="1"/>
</dbReference>
<evidence type="ECO:0000256" key="3">
    <source>
        <dbReference type="SAM" id="MobiDB-lite"/>
    </source>
</evidence>
<dbReference type="WBParaSite" id="TCONS_00007517.p1">
    <property type="protein sequence ID" value="TCONS_00007517.p1"/>
    <property type="gene ID" value="XLOC_005546"/>
</dbReference>
<feature type="coiled-coil region" evidence="2">
    <location>
        <begin position="1769"/>
        <end position="1803"/>
    </location>
</feature>
<dbReference type="Gene3D" id="1.10.506.10">
    <property type="entry name" value="GTPase Activation - p120gap, domain 1"/>
    <property type="match status" value="1"/>
</dbReference>
<dbReference type="InterPro" id="IPR001936">
    <property type="entry name" value="RasGAP_dom"/>
</dbReference>
<evidence type="ECO:0000313" key="7">
    <source>
        <dbReference type="Proteomes" id="UP000035681"/>
    </source>
</evidence>
<evidence type="ECO:0000259" key="6">
    <source>
        <dbReference type="PROSITE" id="PS51214"/>
    </source>
</evidence>
<reference evidence="8" key="1">
    <citation type="submission" date="2024-02" db="UniProtKB">
        <authorList>
            <consortium name="WormBaseParasite"/>
        </authorList>
    </citation>
    <scope>IDENTIFICATION</scope>
</reference>
<feature type="domain" description="Calponin-homology (CH)" evidence="5">
    <location>
        <begin position="566"/>
        <end position="684"/>
    </location>
</feature>
<feature type="domain" description="Ras-GAP" evidence="4">
    <location>
        <begin position="1325"/>
        <end position="1546"/>
    </location>
</feature>
<dbReference type="SUPFAM" id="SSF48371">
    <property type="entry name" value="ARM repeat"/>
    <property type="match status" value="1"/>
</dbReference>
<dbReference type="SMART" id="SM00185">
    <property type="entry name" value="ARM"/>
    <property type="match status" value="7"/>
</dbReference>
<dbReference type="GO" id="GO:0005096">
    <property type="term" value="F:GTPase activator activity"/>
    <property type="evidence" value="ECO:0007669"/>
    <property type="project" value="TreeGrafter"/>
</dbReference>
<dbReference type="InterPro" id="IPR036975">
    <property type="entry name" value="Importin-a_IBB_sf"/>
</dbReference>
<dbReference type="SUPFAM" id="SSF47576">
    <property type="entry name" value="Calponin-homology domain, CH-domain"/>
    <property type="match status" value="1"/>
</dbReference>
<dbReference type="Proteomes" id="UP000035681">
    <property type="component" value="Unplaced"/>
</dbReference>
<dbReference type="InterPro" id="IPR002652">
    <property type="entry name" value="Importin-a_IBB"/>
</dbReference>
<protein>
    <submittedName>
        <fullName evidence="8">Calponin-homology (CH) domain-containing protein</fullName>
    </submittedName>
</protein>
<evidence type="ECO:0000259" key="5">
    <source>
        <dbReference type="PROSITE" id="PS50021"/>
    </source>
</evidence>
<dbReference type="SUPFAM" id="SSF48350">
    <property type="entry name" value="GTPase activation domain, GAP"/>
    <property type="match status" value="1"/>
</dbReference>
<dbReference type="Gene3D" id="1.20.5.690">
    <property type="entry name" value="Importin-alpha, importin-beta-binding domain"/>
    <property type="match status" value="1"/>
</dbReference>
<evidence type="ECO:0000259" key="4">
    <source>
        <dbReference type="PROSITE" id="PS50018"/>
    </source>
</evidence>
<dbReference type="GO" id="GO:0051015">
    <property type="term" value="F:actin filament binding"/>
    <property type="evidence" value="ECO:0007669"/>
    <property type="project" value="TreeGrafter"/>
</dbReference>
<dbReference type="Pfam" id="PF00514">
    <property type="entry name" value="Arm"/>
    <property type="match status" value="3"/>
</dbReference>
<dbReference type="Pfam" id="PF00307">
    <property type="entry name" value="CH"/>
    <property type="match status" value="1"/>
</dbReference>
<dbReference type="SUPFAM" id="SSF143885">
    <property type="entry name" value="RGC domain-like"/>
    <property type="match status" value="1"/>
</dbReference>
<keyword evidence="2" id="KW-0175">Coiled coil</keyword>
<name>A0AAF5D6B8_STRER</name>
<sequence>MSLSERNRGGDENDRMKQYKNAGKHDDLRRRRAECSVELRRQKRENDLMKRRMVADVNNQLDDIEVKDEVDVVSDVKNDVVQRMTPEEAARVLSNNPTLDQMRATFEAVRRLLSRTKSPPVDEVINAGLLAALVEGLKVPDHKVQFECAWTLTNILSGTSEQTIAGIKAGCCPLLLELCKGPDLTLADQCLWAIANVVGDSRELRDYTIGLGIIDALEHMNSHVTDYKVDTVRTMAWTLSNLCRHRQPHPPLDVMRRIFPLVLSMMKFNDKAVVSDACWALSYMTDGSDDQIMIAAVPECVEALVNMISSKHEACIAPALRVFGNFATGNDYLTQVVVDSGILKSVISNLIANEKPVIVKECAWLLSNILAGNQQQIQAVIDCQLLPPILSIFKKGDFKSTYEASWAVSNLIQGGTYKQIFELWKVGALEVLCMPLKNTTNNDVLVNLLETIYGVLNVAREYRPEVLLDMKDQIEECGGLDYIENLQQCQSDKVYQQAYRISVIMIDNSNIQNETSADCGNSNNSHWQLDGNANGVGIEKLDFKIGELSAELMDEKRKNRKAYDYLCRLSEVRTWIGEILHDEDIPDPIDLEANLSNGVLLARIGNKISHTEVPLSKIYDLDRSKYIKDGLQYRHTDNIMLWRHALTYIKFPEIIIPETVDVYQGKNCGTIYCLYTLAVYLFRLRKGPPIKNQSGSIEFRQCDIDKMKERLEDINLPSFNDVDDILNNRFETDGKEKAKIVLMINQLMEECEERKVEELINLLTNTDADFLYVKKDYGSDYWDSLVTASKGSENILSHNEIQHVINTVNENNILADLNEYLPGDSDFGYLKMILYELCGEKVTECAIELYDTSLREKQFDKEGDLILEEVLEVMNICNACMKVKLCVIQGSVDDVYDALGDKYLQLGHILNKNNKDMYYIGLTYETKNKESIMSLIELAKFIFKINNLSNKDLETMEMIVKLKNGESSDNLETIFKNLEFQDVDIKYLPLYFSVIAKQSSMNFLNYEDVQDVVDKVNYMVDEVKIKGCEVWLVNSALRKEEPYALIETLKSTHWYMDGEVRDHVLNWYPATFDKVASEKEIDRSKELGWITYTTYIGNFYVNNDEISLIPQEPFEKNYLTESDIEVIIYETNNGFDEYYKINENSIIKGQKVIRKHLENKANIKDLEEKTKAARVIQENFRKYRRKQNLDTLYNCADPPLPLVRKFIDLLRHTDLDYEEELTFERTKSQVTRLMTNNRNMDLDLDELDHKIGLLVRHRISLEEVMAHKNKVANRISYYLNSQEFTKRKEKTQLIALEQLLFHLQTEPQYLSNLYFVCEEDNLYEKALLPLYNFVSEEREEFLFVRLCREILKKYIDSIDDLKKFININEQYGRKILKLLRGFFQTLPSYDTLGTSIKDIHASYQSGDHSMRINLNLSAMFEEKHKRAPIDVYEVLTDEDIVKVLDESKNFIVHWSKIFAFQILDNLNLPKSMKYLMKVTQVELRNKFPNLSTNKITAMVSFFLWKCYLEATLIDGKVFKRESGLNFSDDQKERLNMISKLIGYASMGKSYGTQEPHLVSLNETIMEIHKKFLDLVNDSLENINLDNIYEMGQCSSSLPTQKPTLYIGLDNLKYLVDLLKKNKESVFGVTGSRLKKLFETIDMAYDEEKVDDHLTLSLIAMPPEEVSPSIDLKELFVQTKRYFVDLLLCGVHGDTVSEVLSTEINDKHEEIYKELIKSPDDPFTSLEAKKQKICENLVSLSNVGMTSRNNNYQALINQIASEIIRQGEYRQNRTKQISNFKETIKRLEDKKKDYEERLEKYKLFLDSCLENMKRNSLKPRIKSESNRASKLLIDREKLLNPKSIKLNGEKLLRKEILESKIFSNKELSKFNFEINFTGKIDEFEVVVKKPKTDPTTVYLNFQSLLEHEFNQVTSIPITDEVSFKVGPLINYLNKKFYAK</sequence>
<dbReference type="InterPro" id="IPR032413">
    <property type="entry name" value="Arm_3"/>
</dbReference>
<dbReference type="InterPro" id="IPR016024">
    <property type="entry name" value="ARM-type_fold"/>
</dbReference>
<dbReference type="Pfam" id="PF00616">
    <property type="entry name" value="RasGAP"/>
    <property type="match status" value="1"/>
</dbReference>
<dbReference type="GO" id="GO:0005516">
    <property type="term" value="F:calmodulin binding"/>
    <property type="evidence" value="ECO:0007669"/>
    <property type="project" value="TreeGrafter"/>
</dbReference>
<evidence type="ECO:0000256" key="2">
    <source>
        <dbReference type="SAM" id="Coils"/>
    </source>
</evidence>
<dbReference type="PROSITE" id="PS51214">
    <property type="entry name" value="IBB"/>
    <property type="match status" value="1"/>
</dbReference>
<dbReference type="InterPro" id="IPR001715">
    <property type="entry name" value="CH_dom"/>
</dbReference>
<dbReference type="Pfam" id="PF03836">
    <property type="entry name" value="RasGAP_C"/>
    <property type="match status" value="1"/>
</dbReference>